<evidence type="ECO:0000313" key="2">
    <source>
        <dbReference type="EMBL" id="CAG2002205.1"/>
    </source>
</evidence>
<evidence type="ECO:0000313" key="3">
    <source>
        <dbReference type="EMBL" id="VIO62077.1"/>
    </source>
</evidence>
<dbReference type="AlphaFoldDB" id="A0A4E9EH73"/>
<evidence type="ECO:0000256" key="1">
    <source>
        <dbReference type="SAM" id="MobiDB-lite"/>
    </source>
</evidence>
<sequence>MQGFLGREVNRKSHQLPRVIVRLPLGLYTLDQGSLTSSGARNARRARDDGHPRPCASVLGTGSLFDRPLYYDATPNFAGGMDVLKTVMVRTEQEASIYGNAMLAAAQDAE</sequence>
<organism evidence="3">
    <name type="scientific">Gibberella zeae</name>
    <name type="common">Wheat head blight fungus</name>
    <name type="synonym">Fusarium graminearum</name>
    <dbReference type="NCBI Taxonomy" id="5518"/>
    <lineage>
        <taxon>Eukaryota</taxon>
        <taxon>Fungi</taxon>
        <taxon>Dikarya</taxon>
        <taxon>Ascomycota</taxon>
        <taxon>Pezizomycotina</taxon>
        <taxon>Sordariomycetes</taxon>
        <taxon>Hypocreomycetidae</taxon>
        <taxon>Hypocreales</taxon>
        <taxon>Nectriaceae</taxon>
        <taxon>Fusarium</taxon>
    </lineage>
</organism>
<dbReference type="EMBL" id="CAJPIJ010000172">
    <property type="protein sequence ID" value="CAG2002205.1"/>
    <property type="molecule type" value="Genomic_DNA"/>
</dbReference>
<gene>
    <name evidence="3" type="ORF">FUG_LOCUS465490</name>
    <name evidence="2" type="ORF">MDCFG202_LOCUS475799</name>
</gene>
<protein>
    <submittedName>
        <fullName evidence="3">Uncharacterized protein</fullName>
    </submittedName>
</protein>
<dbReference type="Proteomes" id="UP000746612">
    <property type="component" value="Unassembled WGS sequence"/>
</dbReference>
<proteinExistence type="predicted"/>
<reference evidence="3" key="1">
    <citation type="submission" date="2019-04" db="EMBL/GenBank/DDBJ databases">
        <authorList>
            <person name="Melise S."/>
            <person name="Noan J."/>
            <person name="Okalmin O."/>
        </authorList>
    </citation>
    <scope>NUCLEOTIDE SEQUENCE</scope>
    <source>
        <strain evidence="3">FN9</strain>
    </source>
</reference>
<name>A0A4E9EH73_GIBZA</name>
<accession>A0A4E9EH73</accession>
<dbReference type="EMBL" id="CAAKMV010000157">
    <property type="protein sequence ID" value="VIO62077.1"/>
    <property type="molecule type" value="Genomic_DNA"/>
</dbReference>
<reference evidence="2" key="2">
    <citation type="submission" date="2021-03" db="EMBL/GenBank/DDBJ databases">
        <authorList>
            <person name="Alouane T."/>
            <person name="Langin T."/>
            <person name="Bonhomme L."/>
        </authorList>
    </citation>
    <scope>NUCLEOTIDE SEQUENCE</scope>
    <source>
        <strain evidence="2">MDC_Fg202</strain>
    </source>
</reference>
<feature type="region of interest" description="Disordered" evidence="1">
    <location>
        <begin position="33"/>
        <end position="54"/>
    </location>
</feature>